<reference evidence="3 4" key="1">
    <citation type="submission" date="2024-09" db="EMBL/GenBank/DDBJ databases">
        <title>A chromosome-level genome assembly of Gray's grenadier anchovy, Coilia grayii.</title>
        <authorList>
            <person name="Fu Z."/>
        </authorList>
    </citation>
    <scope>NUCLEOTIDE SEQUENCE [LARGE SCALE GENOMIC DNA]</scope>
    <source>
        <strain evidence="3">G4</strain>
        <tissue evidence="3">Muscle</tissue>
    </source>
</reference>
<dbReference type="Pfam" id="PF12624">
    <property type="entry name" value="VPS13_N"/>
    <property type="match status" value="1"/>
</dbReference>
<sequence>MLEGLVAWVLNTYLGKYVSNLNTDQLSIALLKGAVELENLPLRKDALREFDLPFEVKAGFIGKITLQIPFYRPHSEPWVISMSQLNLIIGPARPQEFDEEKEKEAEHERKKQLLKALEDKWKSECEQKGESYWYSATASLVTRIVENIELNIQGVHLRFEDDYSNPEKPFAFGVCIKNVSAQNSAAEPVQKLMRQKQLEIEEFSVYWDTSCKTLGDLPAAEIQDTMTKCMQSREHQYIFEPVCASVLLRRNASKEPLRSRHTPRIHGQVQLEPLALKLSRYSSVSEQHRKRRLGNLLDKRYLNRFVQYQQIMAFLKGA</sequence>
<protein>
    <recommendedName>
        <fullName evidence="2">Chorein N-terminal domain-containing protein</fullName>
    </recommendedName>
</protein>
<feature type="domain" description="Chorein N-terminal" evidence="2">
    <location>
        <begin position="1"/>
        <end position="280"/>
    </location>
</feature>
<keyword evidence="1" id="KW-0813">Transport</keyword>
<accession>A0ABD1JR19</accession>
<evidence type="ECO:0000259" key="2">
    <source>
        <dbReference type="Pfam" id="PF12624"/>
    </source>
</evidence>
<gene>
    <name evidence="3" type="ORF">ACEWY4_014006</name>
</gene>
<evidence type="ECO:0000313" key="4">
    <source>
        <dbReference type="Proteomes" id="UP001591681"/>
    </source>
</evidence>
<proteinExistence type="predicted"/>
<dbReference type="PANTHER" id="PTHR16166">
    <property type="entry name" value="VACUOLAR PROTEIN SORTING-ASSOCIATED PROTEIN VPS13"/>
    <property type="match status" value="1"/>
</dbReference>
<comment type="caution">
    <text evidence="3">The sequence shown here is derived from an EMBL/GenBank/DDBJ whole genome shotgun (WGS) entry which is preliminary data.</text>
</comment>
<dbReference type="InterPro" id="IPR026847">
    <property type="entry name" value="VPS13"/>
</dbReference>
<keyword evidence="4" id="KW-1185">Reference proteome</keyword>
<dbReference type="Proteomes" id="UP001591681">
    <property type="component" value="Unassembled WGS sequence"/>
</dbReference>
<dbReference type="InterPro" id="IPR026854">
    <property type="entry name" value="VPS13_N"/>
</dbReference>
<name>A0ABD1JR19_9TELE</name>
<organism evidence="3 4">
    <name type="scientific">Coilia grayii</name>
    <name type="common">Gray's grenadier anchovy</name>
    <dbReference type="NCBI Taxonomy" id="363190"/>
    <lineage>
        <taxon>Eukaryota</taxon>
        <taxon>Metazoa</taxon>
        <taxon>Chordata</taxon>
        <taxon>Craniata</taxon>
        <taxon>Vertebrata</taxon>
        <taxon>Euteleostomi</taxon>
        <taxon>Actinopterygii</taxon>
        <taxon>Neopterygii</taxon>
        <taxon>Teleostei</taxon>
        <taxon>Clupei</taxon>
        <taxon>Clupeiformes</taxon>
        <taxon>Clupeoidei</taxon>
        <taxon>Engraulidae</taxon>
        <taxon>Coilinae</taxon>
        <taxon>Coilia</taxon>
    </lineage>
</organism>
<evidence type="ECO:0000256" key="1">
    <source>
        <dbReference type="ARBA" id="ARBA00022448"/>
    </source>
</evidence>
<dbReference type="PANTHER" id="PTHR16166:SF141">
    <property type="entry name" value="INTERMEMBRANE LIPID TRANSFER PROTEIN VPS13D"/>
    <property type="match status" value="1"/>
</dbReference>
<dbReference type="AlphaFoldDB" id="A0ABD1JR19"/>
<evidence type="ECO:0000313" key="3">
    <source>
        <dbReference type="EMBL" id="KAL2089318.1"/>
    </source>
</evidence>
<dbReference type="EMBL" id="JBHFQA010000012">
    <property type="protein sequence ID" value="KAL2089318.1"/>
    <property type="molecule type" value="Genomic_DNA"/>
</dbReference>